<accession>A0A8H7DZ44</accession>
<dbReference type="Proteomes" id="UP000623687">
    <property type="component" value="Unassembled WGS sequence"/>
</dbReference>
<gene>
    <name evidence="1" type="ORF">PC9H_000173</name>
</gene>
<comment type="caution">
    <text evidence="1">The sequence shown here is derived from an EMBL/GenBank/DDBJ whole genome shotgun (WGS) entry which is preliminary data.</text>
</comment>
<dbReference type="AlphaFoldDB" id="A0A8H7DZ44"/>
<dbReference type="InterPro" id="IPR036514">
    <property type="entry name" value="SGNH_hydro_sf"/>
</dbReference>
<dbReference type="EMBL" id="JACETU010000001">
    <property type="protein sequence ID" value="KAF7439836.1"/>
    <property type="molecule type" value="Genomic_DNA"/>
</dbReference>
<dbReference type="RefSeq" id="XP_036635680.1">
    <property type="nucleotide sequence ID" value="XM_036769835.1"/>
</dbReference>
<evidence type="ECO:0000313" key="1">
    <source>
        <dbReference type="EMBL" id="KAF7439836.1"/>
    </source>
</evidence>
<dbReference type="Gene3D" id="3.40.50.1110">
    <property type="entry name" value="SGNH hydrolase"/>
    <property type="match status" value="1"/>
</dbReference>
<keyword evidence="2" id="KW-1185">Reference proteome</keyword>
<evidence type="ECO:0000313" key="2">
    <source>
        <dbReference type="Proteomes" id="UP000623687"/>
    </source>
</evidence>
<dbReference type="SUPFAM" id="SSF52266">
    <property type="entry name" value="SGNH hydrolase"/>
    <property type="match status" value="1"/>
</dbReference>
<sequence length="327" mass="35206">MTAVLTDGVQLETLLATVFHARLGASSHLNVLRQSGGNDGVHLAIGPRCGSLGGSFADVSAGVVLSNYRTIVAFGDSYTDGGKHDGSPLDPPVLVPPDVLAGGRSTNGLVWVEHLANDVSATIKDYAIAGACTDLSLWPSNPRKVDFLMEMDTFLGQNNNLDPDTTLYAIFFGINDFGDYNSDGNHMPQAAQVVLDQIRILSSPPTNGRSFLVADVYGLQVHSTDGELWKQQIFDGLSQFHANNGLNVAFIDFSRIWDAVLNPQVPPGFRAFGFTSTDPCCAVSQCTVSGECADPDHAFYWLVNHPSKETHRIMADYVEEVLDNCAV</sequence>
<proteinExistence type="predicted"/>
<dbReference type="GeneID" id="59370014"/>
<dbReference type="GO" id="GO:0016788">
    <property type="term" value="F:hydrolase activity, acting on ester bonds"/>
    <property type="evidence" value="ECO:0007669"/>
    <property type="project" value="InterPro"/>
</dbReference>
<dbReference type="InterPro" id="IPR001087">
    <property type="entry name" value="GDSL"/>
</dbReference>
<reference evidence="1" key="1">
    <citation type="submission" date="2019-07" db="EMBL/GenBank/DDBJ databases">
        <authorList>
            <person name="Palmer J.M."/>
        </authorList>
    </citation>
    <scope>NUCLEOTIDE SEQUENCE</scope>
    <source>
        <strain evidence="1">PC9</strain>
    </source>
</reference>
<evidence type="ECO:0008006" key="3">
    <source>
        <dbReference type="Google" id="ProtNLM"/>
    </source>
</evidence>
<protein>
    <recommendedName>
        <fullName evidence="3">Carbohydrate esterase family 16 protein</fullName>
    </recommendedName>
</protein>
<organism evidence="1 2">
    <name type="scientific">Pleurotus ostreatus</name>
    <name type="common">Oyster mushroom</name>
    <name type="synonym">White-rot fungus</name>
    <dbReference type="NCBI Taxonomy" id="5322"/>
    <lineage>
        <taxon>Eukaryota</taxon>
        <taxon>Fungi</taxon>
        <taxon>Dikarya</taxon>
        <taxon>Basidiomycota</taxon>
        <taxon>Agaricomycotina</taxon>
        <taxon>Agaricomycetes</taxon>
        <taxon>Agaricomycetidae</taxon>
        <taxon>Agaricales</taxon>
        <taxon>Pleurotineae</taxon>
        <taxon>Pleurotaceae</taxon>
        <taxon>Pleurotus</taxon>
    </lineage>
</organism>
<dbReference type="OrthoDB" id="1600564at2759"/>
<dbReference type="Pfam" id="PF00657">
    <property type="entry name" value="Lipase_GDSL"/>
    <property type="match status" value="1"/>
</dbReference>
<name>A0A8H7DZ44_PLEOS</name>
<dbReference type="VEuPathDB" id="FungiDB:PC9H_000173"/>